<protein>
    <submittedName>
        <fullName evidence="2">Uncharacterized protein</fullName>
    </submittedName>
</protein>
<feature type="compositionally biased region" description="Basic and acidic residues" evidence="1">
    <location>
        <begin position="190"/>
        <end position="206"/>
    </location>
</feature>
<dbReference type="EMBL" id="MU863627">
    <property type="protein sequence ID" value="KAK4104062.1"/>
    <property type="molecule type" value="Genomic_DNA"/>
</dbReference>
<dbReference type="Proteomes" id="UP001305647">
    <property type="component" value="Unassembled WGS sequence"/>
</dbReference>
<evidence type="ECO:0000256" key="1">
    <source>
        <dbReference type="SAM" id="MobiDB-lite"/>
    </source>
</evidence>
<accession>A0AAN6QB94</accession>
<evidence type="ECO:0000313" key="3">
    <source>
        <dbReference type="Proteomes" id="UP001305647"/>
    </source>
</evidence>
<gene>
    <name evidence="2" type="ORF">N658DRAFT_493556</name>
</gene>
<organism evidence="2 3">
    <name type="scientific">Parathielavia hyrcaniae</name>
    <dbReference type="NCBI Taxonomy" id="113614"/>
    <lineage>
        <taxon>Eukaryota</taxon>
        <taxon>Fungi</taxon>
        <taxon>Dikarya</taxon>
        <taxon>Ascomycota</taxon>
        <taxon>Pezizomycotina</taxon>
        <taxon>Sordariomycetes</taxon>
        <taxon>Sordariomycetidae</taxon>
        <taxon>Sordariales</taxon>
        <taxon>Chaetomiaceae</taxon>
        <taxon>Parathielavia</taxon>
    </lineage>
</organism>
<proteinExistence type="predicted"/>
<feature type="region of interest" description="Disordered" evidence="1">
    <location>
        <begin position="71"/>
        <end position="114"/>
    </location>
</feature>
<reference evidence="2" key="1">
    <citation type="journal article" date="2023" name="Mol. Phylogenet. Evol.">
        <title>Genome-scale phylogeny and comparative genomics of the fungal order Sordariales.</title>
        <authorList>
            <person name="Hensen N."/>
            <person name="Bonometti L."/>
            <person name="Westerberg I."/>
            <person name="Brannstrom I.O."/>
            <person name="Guillou S."/>
            <person name="Cros-Aarteil S."/>
            <person name="Calhoun S."/>
            <person name="Haridas S."/>
            <person name="Kuo A."/>
            <person name="Mondo S."/>
            <person name="Pangilinan J."/>
            <person name="Riley R."/>
            <person name="LaButti K."/>
            <person name="Andreopoulos B."/>
            <person name="Lipzen A."/>
            <person name="Chen C."/>
            <person name="Yan M."/>
            <person name="Daum C."/>
            <person name="Ng V."/>
            <person name="Clum A."/>
            <person name="Steindorff A."/>
            <person name="Ohm R.A."/>
            <person name="Martin F."/>
            <person name="Silar P."/>
            <person name="Natvig D.O."/>
            <person name="Lalanne C."/>
            <person name="Gautier V."/>
            <person name="Ament-Velasquez S.L."/>
            <person name="Kruys A."/>
            <person name="Hutchinson M.I."/>
            <person name="Powell A.J."/>
            <person name="Barry K."/>
            <person name="Miller A.N."/>
            <person name="Grigoriev I.V."/>
            <person name="Debuchy R."/>
            <person name="Gladieux P."/>
            <person name="Hiltunen Thoren M."/>
            <person name="Johannesson H."/>
        </authorList>
    </citation>
    <scope>NUCLEOTIDE SEQUENCE</scope>
    <source>
        <strain evidence="2">CBS 757.83</strain>
    </source>
</reference>
<comment type="caution">
    <text evidence="2">The sequence shown here is derived from an EMBL/GenBank/DDBJ whole genome shotgun (WGS) entry which is preliminary data.</text>
</comment>
<feature type="compositionally biased region" description="Basic and acidic residues" evidence="1">
    <location>
        <begin position="1"/>
        <end position="12"/>
    </location>
</feature>
<feature type="region of interest" description="Disordered" evidence="1">
    <location>
        <begin position="1"/>
        <end position="57"/>
    </location>
</feature>
<dbReference type="AlphaFoldDB" id="A0AAN6QB94"/>
<evidence type="ECO:0000313" key="2">
    <source>
        <dbReference type="EMBL" id="KAK4104062.1"/>
    </source>
</evidence>
<feature type="compositionally biased region" description="Low complexity" evidence="1">
    <location>
        <begin position="207"/>
        <end position="218"/>
    </location>
</feature>
<reference evidence="2" key="2">
    <citation type="submission" date="2023-05" db="EMBL/GenBank/DDBJ databases">
        <authorList>
            <consortium name="Lawrence Berkeley National Laboratory"/>
            <person name="Steindorff A."/>
            <person name="Hensen N."/>
            <person name="Bonometti L."/>
            <person name="Westerberg I."/>
            <person name="Brannstrom I.O."/>
            <person name="Guillou S."/>
            <person name="Cros-Aarteil S."/>
            <person name="Calhoun S."/>
            <person name="Haridas S."/>
            <person name="Kuo A."/>
            <person name="Mondo S."/>
            <person name="Pangilinan J."/>
            <person name="Riley R."/>
            <person name="Labutti K."/>
            <person name="Andreopoulos B."/>
            <person name="Lipzen A."/>
            <person name="Chen C."/>
            <person name="Yanf M."/>
            <person name="Daum C."/>
            <person name="Ng V."/>
            <person name="Clum A."/>
            <person name="Ohm R."/>
            <person name="Martin F."/>
            <person name="Silar P."/>
            <person name="Natvig D."/>
            <person name="Lalanne C."/>
            <person name="Gautier V."/>
            <person name="Ament-Velasquez S.L."/>
            <person name="Kruys A."/>
            <person name="Hutchinson M.I."/>
            <person name="Powell A.J."/>
            <person name="Barry K."/>
            <person name="Miller A.N."/>
            <person name="Grigoriev I.V."/>
            <person name="Debuchy R."/>
            <person name="Gladieux P."/>
            <person name="Thoren M.H."/>
            <person name="Johannesson H."/>
        </authorList>
    </citation>
    <scope>NUCLEOTIDE SEQUENCE</scope>
    <source>
        <strain evidence="2">CBS 757.83</strain>
    </source>
</reference>
<feature type="region of interest" description="Disordered" evidence="1">
    <location>
        <begin position="188"/>
        <end position="219"/>
    </location>
</feature>
<sequence length="330" mass="36358">MNTEQGQKDPGRARVRFSHPEASATPPAPDRFSAAPCPYRTALRKANTDIPNAPAEDDTYLRALRQLSATHRPSLDNLLPDRLTTTDPASPPLPPDKTTQEPSPSPAPSPRIAPATTTDMQVAPIAGQRYHALPNGNAYVEPVYGSSSSPAHHLLHHLLHHHRMHGTLDHNTAANKVWPAAEGVASFRHAASDDKNNDTTTTDHARRTSSASSSSRYAALKHMPPTTTTTFQYAEEYATTSGSCGAGPGDEAREDRWRYVEFVRSLVFSCPYNHDERCLGSQGGRSRFALKKELPSHARQARKWLADVIWPYRGGGYWEWVMAAREASRL</sequence>
<name>A0AAN6QB94_9PEZI</name>
<keyword evidence="3" id="KW-1185">Reference proteome</keyword>